<keyword evidence="5" id="KW-0520">NAD</keyword>
<dbReference type="InterPro" id="IPR023753">
    <property type="entry name" value="FAD/NAD-binding_dom"/>
</dbReference>
<evidence type="ECO:0000313" key="9">
    <source>
        <dbReference type="Proteomes" id="UP000258309"/>
    </source>
</evidence>
<feature type="compositionally biased region" description="Polar residues" evidence="6">
    <location>
        <begin position="132"/>
        <end position="142"/>
    </location>
</feature>
<feature type="domain" description="FAD/NAD(P)-binding" evidence="7">
    <location>
        <begin position="44"/>
        <end position="361"/>
    </location>
</feature>
<keyword evidence="2" id="KW-0285">Flavoprotein</keyword>
<sequence length="528" mass="58610">MNSAWITARKRASGTFQTPRSLVKITRRCISTRELDENKGDRERVVILGSGWAGFGLATQLDKRKFQTVIVSPRSYFVFTPLLASTAVGTLEFRTTLEPVRSRRSEIEYYQGWADGIEFTKKIVKVEEASIHQPTGSTSGTSGEARGSISPSVSSPDTLKVQRGEIFDLKYDKLVIAVGCYSQTFGTKGVKENAYFLKDVGDARKIRKRILECFETAALPTTPLELQKKLLNFAIIGGGPTGVEFSAELFDLCHEDLKRLYPDLIEHVKITIYDVAPKILPMFDANLADYAMKLFARDGISIKTEHHIQELRPGLPEQKPGEKDGGCFTLRTKEDGDIGVGMCVWSTGLMMNPFIANGLNVPHKYPSNSAFINSSSNSPISPSIQEWSLKRHPKTGGLMVDDHFRIKLTSSPDSSSTGSNKSSSGQVEATMKDVFALGDVAVMEKSQLPATAQVANQEAKWIGKRLNAGDVDKESFTYKNLGVMTYLGNMKAIMQTEGNTEIKGWRNKLLIPMYWAINWIFGRDISRF</sequence>
<gene>
    <name evidence="8" type="ORF">B7463_g11234</name>
</gene>
<evidence type="ECO:0000256" key="2">
    <source>
        <dbReference type="ARBA" id="ARBA00022630"/>
    </source>
</evidence>
<reference evidence="8 9" key="1">
    <citation type="submission" date="2018-05" db="EMBL/GenBank/DDBJ databases">
        <title>Draft genome sequence of Scytalidium lignicola DSM 105466, a ubiquitous saprotrophic fungus.</title>
        <authorList>
            <person name="Buettner E."/>
            <person name="Gebauer A.M."/>
            <person name="Hofrichter M."/>
            <person name="Liers C."/>
            <person name="Kellner H."/>
        </authorList>
    </citation>
    <scope>NUCLEOTIDE SEQUENCE [LARGE SCALE GENOMIC DNA]</scope>
    <source>
        <strain evidence="8 9">DSM 105466</strain>
    </source>
</reference>
<comment type="similarity">
    <text evidence="1">Belongs to the NADH dehydrogenase family.</text>
</comment>
<evidence type="ECO:0000256" key="6">
    <source>
        <dbReference type="SAM" id="MobiDB-lite"/>
    </source>
</evidence>
<evidence type="ECO:0000259" key="7">
    <source>
        <dbReference type="Pfam" id="PF07992"/>
    </source>
</evidence>
<dbReference type="STRING" id="5539.A0A3E2GVH9"/>
<evidence type="ECO:0000313" key="8">
    <source>
        <dbReference type="EMBL" id="RFU25100.1"/>
    </source>
</evidence>
<dbReference type="GO" id="GO:0005739">
    <property type="term" value="C:mitochondrion"/>
    <property type="evidence" value="ECO:0007669"/>
    <property type="project" value="TreeGrafter"/>
</dbReference>
<dbReference type="PANTHER" id="PTHR43706:SF17">
    <property type="entry name" value="NADH DEHYDROGENASE (EUROFUNG)"/>
    <property type="match status" value="1"/>
</dbReference>
<evidence type="ECO:0000256" key="3">
    <source>
        <dbReference type="ARBA" id="ARBA00022827"/>
    </source>
</evidence>
<dbReference type="OMA" id="DHCIFLD"/>
<dbReference type="PRINTS" id="PR00368">
    <property type="entry name" value="FADPNR"/>
</dbReference>
<dbReference type="Proteomes" id="UP000258309">
    <property type="component" value="Unassembled WGS sequence"/>
</dbReference>
<evidence type="ECO:0000256" key="4">
    <source>
        <dbReference type="ARBA" id="ARBA00023002"/>
    </source>
</evidence>
<dbReference type="Pfam" id="PF07992">
    <property type="entry name" value="Pyr_redox_2"/>
    <property type="match status" value="1"/>
</dbReference>
<name>A0A3E2GVH9_SCYLI</name>
<dbReference type="Gene3D" id="3.50.50.100">
    <property type="match status" value="1"/>
</dbReference>
<feature type="region of interest" description="Disordered" evidence="6">
    <location>
        <begin position="131"/>
        <end position="156"/>
    </location>
</feature>
<dbReference type="OrthoDB" id="9992747at2759"/>
<comment type="caution">
    <text evidence="8">The sequence shown here is derived from an EMBL/GenBank/DDBJ whole genome shotgun (WGS) entry which is preliminary data.</text>
</comment>
<dbReference type="InterPro" id="IPR045024">
    <property type="entry name" value="NDH-2"/>
</dbReference>
<proteinExistence type="inferred from homology"/>
<dbReference type="GO" id="GO:0003954">
    <property type="term" value="F:NADH dehydrogenase activity"/>
    <property type="evidence" value="ECO:0007669"/>
    <property type="project" value="InterPro"/>
</dbReference>
<dbReference type="InterPro" id="IPR036188">
    <property type="entry name" value="FAD/NAD-bd_sf"/>
</dbReference>
<protein>
    <recommendedName>
        <fullName evidence="7">FAD/NAD(P)-binding domain-containing protein</fullName>
    </recommendedName>
</protein>
<dbReference type="PANTHER" id="PTHR43706">
    <property type="entry name" value="NADH DEHYDROGENASE"/>
    <property type="match status" value="1"/>
</dbReference>
<feature type="non-terminal residue" evidence="8">
    <location>
        <position position="1"/>
    </location>
</feature>
<keyword evidence="4" id="KW-0560">Oxidoreductase</keyword>
<feature type="non-terminal residue" evidence="8">
    <location>
        <position position="528"/>
    </location>
</feature>
<evidence type="ECO:0000256" key="5">
    <source>
        <dbReference type="ARBA" id="ARBA00023027"/>
    </source>
</evidence>
<accession>A0A3E2GVH9</accession>
<keyword evidence="9" id="KW-1185">Reference proteome</keyword>
<keyword evidence="3" id="KW-0274">FAD</keyword>
<dbReference type="EMBL" id="NCSJ02000364">
    <property type="protein sequence ID" value="RFU25100.1"/>
    <property type="molecule type" value="Genomic_DNA"/>
</dbReference>
<evidence type="ECO:0000256" key="1">
    <source>
        <dbReference type="ARBA" id="ARBA00005272"/>
    </source>
</evidence>
<dbReference type="SUPFAM" id="SSF51905">
    <property type="entry name" value="FAD/NAD(P)-binding domain"/>
    <property type="match status" value="2"/>
</dbReference>
<organism evidence="8 9">
    <name type="scientific">Scytalidium lignicola</name>
    <name type="common">Hyphomycete</name>
    <dbReference type="NCBI Taxonomy" id="5539"/>
    <lineage>
        <taxon>Eukaryota</taxon>
        <taxon>Fungi</taxon>
        <taxon>Dikarya</taxon>
        <taxon>Ascomycota</taxon>
        <taxon>Pezizomycotina</taxon>
        <taxon>Leotiomycetes</taxon>
        <taxon>Leotiomycetes incertae sedis</taxon>
        <taxon>Scytalidium</taxon>
    </lineage>
</organism>
<dbReference type="AlphaFoldDB" id="A0A3E2GVH9"/>